<dbReference type="Gene3D" id="3.40.630.30">
    <property type="match status" value="1"/>
</dbReference>
<reference evidence="2 3" key="1">
    <citation type="submission" date="2019-06" db="EMBL/GenBank/DDBJ databases">
        <title>Pseudomonas bimorpha sp. nov. isolated from bovine raw milk and skim milk concentrate.</title>
        <authorList>
            <person name="Hofmann K."/>
            <person name="Huptas C."/>
            <person name="Doll E."/>
            <person name="Scherer S."/>
            <person name="Wenning M."/>
        </authorList>
    </citation>
    <scope>NUCLEOTIDE SEQUENCE [LARGE SCALE GENOMIC DNA]</scope>
    <source>
        <strain evidence="2 3">DSM 13124</strain>
    </source>
</reference>
<proteinExistence type="predicted"/>
<dbReference type="InterPro" id="IPR000182">
    <property type="entry name" value="GNAT_dom"/>
</dbReference>
<dbReference type="GO" id="GO:0016747">
    <property type="term" value="F:acyltransferase activity, transferring groups other than amino-acyl groups"/>
    <property type="evidence" value="ECO:0007669"/>
    <property type="project" value="InterPro"/>
</dbReference>
<evidence type="ECO:0000259" key="1">
    <source>
        <dbReference type="PROSITE" id="PS51186"/>
    </source>
</evidence>
<sequence length="294" mass="33990">MNVTVRRALSADMYPVCKLLRESTLNSNWIGASVRKRMFTDVWSGGEDYFGYVMLDGDTVVGFLGLLFTTQPCNDEQRFCELHSWYVQAEYRKESLRLLLPVLSMRKVTLLNYTPTPDVYEISKKFGFTDLETDLRLIYPLPNPLNIRRRYRLETDIHRVAGWLNEQEAVVFQDHAGVECRHLMIVDSQTAQSCYLIVKRMTRRWFEPIGRVLYIGNPALFARSLDSWRLSLCLRLRVQCLVSNAEELAEWSLGGSRVIKREVPSLIKRASGSSQSTQIKPLYSLPLLIGYKLH</sequence>
<dbReference type="PROSITE" id="PS51186">
    <property type="entry name" value="GNAT"/>
    <property type="match status" value="1"/>
</dbReference>
<dbReference type="EMBL" id="VFEQ01000017">
    <property type="protein sequence ID" value="TWR54686.1"/>
    <property type="molecule type" value="Genomic_DNA"/>
</dbReference>
<dbReference type="AlphaFoldDB" id="A0A9X9BNU0"/>
<comment type="caution">
    <text evidence="2">The sequence shown here is derived from an EMBL/GenBank/DDBJ whole genome shotgun (WGS) entry which is preliminary data.</text>
</comment>
<dbReference type="InterPro" id="IPR016181">
    <property type="entry name" value="Acyl_CoA_acyltransferase"/>
</dbReference>
<dbReference type="SUPFAM" id="SSF55729">
    <property type="entry name" value="Acyl-CoA N-acyltransferases (Nat)"/>
    <property type="match status" value="1"/>
</dbReference>
<accession>A0A9X9BNU0</accession>
<organism evidence="2 3">
    <name type="scientific">Pseudomonas marginalis</name>
    <name type="common">Pseudomonas panacis</name>
    <dbReference type="NCBI Taxonomy" id="298"/>
    <lineage>
        <taxon>Bacteria</taxon>
        <taxon>Pseudomonadati</taxon>
        <taxon>Pseudomonadota</taxon>
        <taxon>Gammaproteobacteria</taxon>
        <taxon>Pseudomonadales</taxon>
        <taxon>Pseudomonadaceae</taxon>
        <taxon>Pseudomonas</taxon>
    </lineage>
</organism>
<name>A0A9X9BNU0_PSEMA</name>
<feature type="domain" description="N-acetyltransferase" evidence="1">
    <location>
        <begin position="3"/>
        <end position="154"/>
    </location>
</feature>
<evidence type="ECO:0000313" key="2">
    <source>
        <dbReference type="EMBL" id="TWR54686.1"/>
    </source>
</evidence>
<gene>
    <name evidence="2" type="ORF">FIV41_22110</name>
</gene>
<protein>
    <submittedName>
        <fullName evidence="2">GNAT family N-acetyltransferase</fullName>
    </submittedName>
</protein>
<dbReference type="OrthoDB" id="5571267at2"/>
<dbReference type="Proteomes" id="UP000316123">
    <property type="component" value="Unassembled WGS sequence"/>
</dbReference>
<dbReference type="RefSeq" id="WP_143045095.1">
    <property type="nucleotide sequence ID" value="NZ_FNSU01000001.1"/>
</dbReference>
<evidence type="ECO:0000313" key="3">
    <source>
        <dbReference type="Proteomes" id="UP000316123"/>
    </source>
</evidence>